<evidence type="ECO:0000256" key="1">
    <source>
        <dbReference type="SAM" id="MobiDB-lite"/>
    </source>
</evidence>
<evidence type="ECO:0000313" key="3">
    <source>
        <dbReference type="EMBL" id="RXK55847.1"/>
    </source>
</evidence>
<dbReference type="RefSeq" id="WP_129047213.1">
    <property type="nucleotide sequence ID" value="NZ_SDHX01000001.1"/>
</dbReference>
<protein>
    <recommendedName>
        <fullName evidence="5">DUF3805 domain-containing protein</fullName>
    </recommendedName>
</protein>
<proteinExistence type="predicted"/>
<feature type="signal peptide" evidence="2">
    <location>
        <begin position="1"/>
        <end position="18"/>
    </location>
</feature>
<reference evidence="3 4" key="1">
    <citation type="submission" date="2019-01" db="EMBL/GenBank/DDBJ databases">
        <title>Lacunisphaera sp. strain TWA-58.</title>
        <authorList>
            <person name="Chen W.-M."/>
        </authorList>
    </citation>
    <scope>NUCLEOTIDE SEQUENCE [LARGE SCALE GENOMIC DNA]</scope>
    <source>
        <strain evidence="3 4">TWA-58</strain>
    </source>
</reference>
<evidence type="ECO:0000313" key="4">
    <source>
        <dbReference type="Proteomes" id="UP000290218"/>
    </source>
</evidence>
<dbReference type="OrthoDB" id="4827574at2"/>
<evidence type="ECO:0000256" key="2">
    <source>
        <dbReference type="SAM" id="SignalP"/>
    </source>
</evidence>
<organism evidence="3 4">
    <name type="scientific">Oleiharenicola lentus</name>
    <dbReference type="NCBI Taxonomy" id="2508720"/>
    <lineage>
        <taxon>Bacteria</taxon>
        <taxon>Pseudomonadati</taxon>
        <taxon>Verrucomicrobiota</taxon>
        <taxon>Opitutia</taxon>
        <taxon>Opitutales</taxon>
        <taxon>Opitutaceae</taxon>
        <taxon>Oleiharenicola</taxon>
    </lineage>
</organism>
<keyword evidence="4" id="KW-1185">Reference proteome</keyword>
<feature type="region of interest" description="Disordered" evidence="1">
    <location>
        <begin position="158"/>
        <end position="177"/>
    </location>
</feature>
<accession>A0A4Q1C9W2</accession>
<evidence type="ECO:0008006" key="5">
    <source>
        <dbReference type="Google" id="ProtNLM"/>
    </source>
</evidence>
<keyword evidence="2" id="KW-0732">Signal</keyword>
<dbReference type="AlphaFoldDB" id="A0A4Q1C9W2"/>
<name>A0A4Q1C9W2_9BACT</name>
<gene>
    <name evidence="3" type="ORF">ESB00_08175</name>
</gene>
<feature type="compositionally biased region" description="Low complexity" evidence="1">
    <location>
        <begin position="158"/>
        <end position="169"/>
    </location>
</feature>
<comment type="caution">
    <text evidence="3">The sequence shown here is derived from an EMBL/GenBank/DDBJ whole genome shotgun (WGS) entry which is preliminary data.</text>
</comment>
<dbReference type="EMBL" id="SDHX01000001">
    <property type="protein sequence ID" value="RXK55847.1"/>
    <property type="molecule type" value="Genomic_DNA"/>
</dbReference>
<dbReference type="Proteomes" id="UP000290218">
    <property type="component" value="Unassembled WGS sequence"/>
</dbReference>
<feature type="chain" id="PRO_5020743017" description="DUF3805 domain-containing protein" evidence="2">
    <location>
        <begin position="19"/>
        <end position="177"/>
    </location>
</feature>
<sequence>MKHSLSLLFIAGFLSMSAADPQIPPQFPRVRGVYQMTDTWSVTLPSEFAKRIEEGDLVLWRKGLTCWIVVYDLKDGETPKQRLDWLKGDASKDAVERWESVDAMPLRYAYLLHEKEEAGERWALYTFTVGDRSHVMMAIYFDKKDDLAEARAIGMSIAQQNLPNQPAQPTRGKAPRG</sequence>